<dbReference type="EMBL" id="JACHGT010000003">
    <property type="protein sequence ID" value="MBB6033603.1"/>
    <property type="molecule type" value="Genomic_DNA"/>
</dbReference>
<evidence type="ECO:0000313" key="3">
    <source>
        <dbReference type="EMBL" id="MBB6033603.1"/>
    </source>
</evidence>
<dbReference type="Gene3D" id="3.30.565.10">
    <property type="entry name" value="Histidine kinase-like ATPase, C-terminal domain"/>
    <property type="match status" value="1"/>
</dbReference>
<accession>A0A841FF28</accession>
<dbReference type="Proteomes" id="UP000548476">
    <property type="component" value="Unassembled WGS sequence"/>
</dbReference>
<name>A0A841FF28_9ACTN</name>
<dbReference type="CDD" id="cd16936">
    <property type="entry name" value="HATPase_RsbW-like"/>
    <property type="match status" value="1"/>
</dbReference>
<evidence type="ECO:0000313" key="4">
    <source>
        <dbReference type="Proteomes" id="UP000548476"/>
    </source>
</evidence>
<sequence>MQTPYAAVAAEHEHPYGVMQMVFAAHPTAVGCSRTFARYAAGRCWGREHLLDDLEVLVSELVTNAVKATAASRAPGLSKVAVRFLLLPSSLVTQVWDPVPAQPVVQPLDPAADGGRGLHIVDALASRWGAFPATGGGKVVWCETPTIHIGPLEAP</sequence>
<dbReference type="GO" id="GO:0004674">
    <property type="term" value="F:protein serine/threonine kinase activity"/>
    <property type="evidence" value="ECO:0007669"/>
    <property type="project" value="UniProtKB-KW"/>
</dbReference>
<dbReference type="RefSeq" id="WP_184786499.1">
    <property type="nucleotide sequence ID" value="NZ_BONT01000014.1"/>
</dbReference>
<keyword evidence="1" id="KW-0723">Serine/threonine-protein kinase</keyword>
<dbReference type="InterPro" id="IPR050267">
    <property type="entry name" value="Anti-sigma-factor_SerPK"/>
</dbReference>
<proteinExistence type="predicted"/>
<dbReference type="AlphaFoldDB" id="A0A841FF28"/>
<dbReference type="PANTHER" id="PTHR35526:SF3">
    <property type="entry name" value="ANTI-SIGMA-F FACTOR RSBW"/>
    <property type="match status" value="1"/>
</dbReference>
<dbReference type="InterPro" id="IPR003594">
    <property type="entry name" value="HATPase_dom"/>
</dbReference>
<keyword evidence="1" id="KW-0418">Kinase</keyword>
<dbReference type="Pfam" id="PF13581">
    <property type="entry name" value="HATPase_c_2"/>
    <property type="match status" value="1"/>
</dbReference>
<reference evidence="3 4" key="1">
    <citation type="submission" date="2020-08" db="EMBL/GenBank/DDBJ databases">
        <title>Genomic Encyclopedia of Type Strains, Phase IV (KMG-IV): sequencing the most valuable type-strain genomes for metagenomic binning, comparative biology and taxonomic classification.</title>
        <authorList>
            <person name="Goeker M."/>
        </authorList>
    </citation>
    <scope>NUCLEOTIDE SEQUENCE [LARGE SCALE GENOMIC DNA]</scope>
    <source>
        <strain evidence="3 4">YIM 65646</strain>
    </source>
</reference>
<protein>
    <submittedName>
        <fullName evidence="3">Anti-sigma regulatory factor (Ser/Thr protein kinase)</fullName>
    </submittedName>
</protein>
<evidence type="ECO:0000256" key="1">
    <source>
        <dbReference type="ARBA" id="ARBA00022527"/>
    </source>
</evidence>
<feature type="domain" description="Histidine kinase/HSP90-like ATPase" evidence="2">
    <location>
        <begin position="23"/>
        <end position="141"/>
    </location>
</feature>
<comment type="caution">
    <text evidence="3">The sequence shown here is derived from an EMBL/GenBank/DDBJ whole genome shotgun (WGS) entry which is preliminary data.</text>
</comment>
<dbReference type="InterPro" id="IPR036890">
    <property type="entry name" value="HATPase_C_sf"/>
</dbReference>
<dbReference type="SUPFAM" id="SSF55874">
    <property type="entry name" value="ATPase domain of HSP90 chaperone/DNA topoisomerase II/histidine kinase"/>
    <property type="match status" value="1"/>
</dbReference>
<evidence type="ECO:0000259" key="2">
    <source>
        <dbReference type="Pfam" id="PF13581"/>
    </source>
</evidence>
<gene>
    <name evidence="3" type="ORF">HNR73_001453</name>
</gene>
<keyword evidence="1" id="KW-0808">Transferase</keyword>
<organism evidence="3 4">
    <name type="scientific">Phytomonospora endophytica</name>
    <dbReference type="NCBI Taxonomy" id="714109"/>
    <lineage>
        <taxon>Bacteria</taxon>
        <taxon>Bacillati</taxon>
        <taxon>Actinomycetota</taxon>
        <taxon>Actinomycetes</taxon>
        <taxon>Micromonosporales</taxon>
        <taxon>Micromonosporaceae</taxon>
        <taxon>Phytomonospora</taxon>
    </lineage>
</organism>
<dbReference type="PANTHER" id="PTHR35526">
    <property type="entry name" value="ANTI-SIGMA-F FACTOR RSBW-RELATED"/>
    <property type="match status" value="1"/>
</dbReference>
<keyword evidence="4" id="KW-1185">Reference proteome</keyword>